<dbReference type="OrthoDB" id="8523426at2"/>
<dbReference type="Gene3D" id="3.20.20.70">
    <property type="entry name" value="Aldolase class I"/>
    <property type="match status" value="1"/>
</dbReference>
<dbReference type="RefSeq" id="WP_004926981.1">
    <property type="nucleotide sequence ID" value="NC_005966.1"/>
</dbReference>
<dbReference type="CDD" id="cd04735">
    <property type="entry name" value="OYE_like_4_FMN"/>
    <property type="match status" value="1"/>
</dbReference>
<dbReference type="InterPro" id="IPR051799">
    <property type="entry name" value="NADH_flavin_oxidoreductase"/>
</dbReference>
<dbReference type="STRING" id="202950.GCA_001485005_03249"/>
<dbReference type="HOGENOM" id="CLU_012153_2_3_6"/>
<dbReference type="EC" id="1.-.-.-" evidence="4"/>
<evidence type="ECO:0000256" key="1">
    <source>
        <dbReference type="ARBA" id="ARBA00022630"/>
    </source>
</evidence>
<dbReference type="Pfam" id="PF00724">
    <property type="entry name" value="Oxidored_FMN"/>
    <property type="match status" value="1"/>
</dbReference>
<keyword evidence="2 4" id="KW-0560">Oxidoreductase</keyword>
<reference evidence="4 5" key="1">
    <citation type="journal article" date="2004" name="Nucleic Acids Res.">
        <title>Unique features revealed by the genome sequence of Acinetobacter sp. ADP1, a versatile and naturally transformation competent bacterium.</title>
        <authorList>
            <person name="Barbe V."/>
            <person name="Vallenet D."/>
            <person name="Fonknechten N."/>
            <person name="Kreimeyer A."/>
            <person name="Oztas S."/>
            <person name="Labarre L."/>
            <person name="Cruveiller S."/>
            <person name="Robert C."/>
            <person name="Duprat S."/>
            <person name="Wincker P."/>
            <person name="Ornston L.N."/>
            <person name="Weissenbach J."/>
            <person name="Marliere P."/>
            <person name="Cohen G.N."/>
            <person name="Medigue C."/>
        </authorList>
    </citation>
    <scope>NUCLEOTIDE SEQUENCE [LARGE SCALE GENOMIC DNA]</scope>
    <source>
        <strain evidence="5">ATCC 33305 / BD413 / ADP1</strain>
    </source>
</reference>
<dbReference type="GO" id="GO:0016491">
    <property type="term" value="F:oxidoreductase activity"/>
    <property type="evidence" value="ECO:0007669"/>
    <property type="project" value="UniProtKB-KW"/>
</dbReference>
<dbReference type="Proteomes" id="UP000000430">
    <property type="component" value="Chromosome"/>
</dbReference>
<dbReference type="AlphaFoldDB" id="Q6FB94"/>
<dbReference type="GeneID" id="45234213"/>
<accession>Q6FB94</accession>
<dbReference type="BioCyc" id="ASP62977:ACIAD_RS08465-MONOMER"/>
<proteinExistence type="predicted"/>
<dbReference type="PANTHER" id="PTHR43656:SF2">
    <property type="entry name" value="BINDING OXIDOREDUCTASE, PUTATIVE (AFU_ORTHOLOGUE AFUA_2G08260)-RELATED"/>
    <property type="match status" value="1"/>
</dbReference>
<dbReference type="EMBL" id="CR543861">
    <property type="protein sequence ID" value="CAG68669.1"/>
    <property type="molecule type" value="Genomic_DNA"/>
</dbReference>
<dbReference type="PANTHER" id="PTHR43656">
    <property type="entry name" value="BINDING OXIDOREDUCTASE, PUTATIVE (AFU_ORTHOLOGUE AFUA_2G08260)-RELATED"/>
    <property type="match status" value="1"/>
</dbReference>
<feature type="domain" description="NADH:flavin oxidoreductase/NADH oxidase N-terminal" evidence="3">
    <location>
        <begin position="7"/>
        <end position="344"/>
    </location>
</feature>
<evidence type="ECO:0000313" key="4">
    <source>
        <dbReference type="EMBL" id="CAG68669.1"/>
    </source>
</evidence>
<dbReference type="eggNOG" id="COG1902">
    <property type="taxonomic scope" value="Bacteria"/>
</dbReference>
<dbReference type="SUPFAM" id="SSF51395">
    <property type="entry name" value="FMN-linked oxidoreductases"/>
    <property type="match status" value="1"/>
</dbReference>
<organism evidence="4 5">
    <name type="scientific">Acinetobacter baylyi (strain ATCC 33305 / BD413 / ADP1)</name>
    <dbReference type="NCBI Taxonomy" id="62977"/>
    <lineage>
        <taxon>Bacteria</taxon>
        <taxon>Pseudomonadati</taxon>
        <taxon>Pseudomonadota</taxon>
        <taxon>Gammaproteobacteria</taxon>
        <taxon>Moraxellales</taxon>
        <taxon>Moraxellaceae</taxon>
        <taxon>Acinetobacter</taxon>
    </lineage>
</organism>
<sequence>MTIEYSKLFESFALTPDIELRNRIIMAPMTTWSANPDGTVSEQELNYIRQRVNCVGLVITGCTHVQENGIGFTNEFAAFDDRFIASLKELAQAAKSGGAPAILQIFHAGNKAIPDLIPNADLVSASALIKTPTGSFVDSQMMTRALSHEEILEVIHAFGETTRRAIEAGFDGIELHGAHGFLIQNFFSPLFNQREDEWGGSLEKRMRFSLEIVKEVKSVIKQYAKKPFALGYRISVEEYDENGLRIGDSLQLIDRLIDSGIDYLHVSLTDILNSKPVDSTDEKLTIQRVIDHVNYRISLISAGKIRTPHQALQALALGLPLVAIGKALVINPDWVILVANHQADQISTELELEKDAELHIPDHLWDEIKIRKGWFPMRQIEQV</sequence>
<evidence type="ECO:0000313" key="5">
    <source>
        <dbReference type="Proteomes" id="UP000000430"/>
    </source>
</evidence>
<evidence type="ECO:0000259" key="3">
    <source>
        <dbReference type="Pfam" id="PF00724"/>
    </source>
</evidence>
<name>Q6FB94_ACIAD</name>
<gene>
    <name evidence="4" type="ordered locus">ACIAD1836</name>
</gene>
<protein>
    <submittedName>
        <fullName evidence="4">Putative oxidoreductase (NADH-dependent flavin oxidoreductase)</fullName>
        <ecNumber evidence="4">1.-.-.-</ecNumber>
    </submittedName>
</protein>
<evidence type="ECO:0000256" key="2">
    <source>
        <dbReference type="ARBA" id="ARBA00023002"/>
    </source>
</evidence>
<dbReference type="GO" id="GO:0010181">
    <property type="term" value="F:FMN binding"/>
    <property type="evidence" value="ECO:0007669"/>
    <property type="project" value="InterPro"/>
</dbReference>
<dbReference type="InterPro" id="IPR001155">
    <property type="entry name" value="OxRdtase_FMN_N"/>
</dbReference>
<dbReference type="KEGG" id="aci:ACIAD1836"/>
<keyword evidence="1" id="KW-0285">Flavoprotein</keyword>
<dbReference type="InterPro" id="IPR013785">
    <property type="entry name" value="Aldolase_TIM"/>
</dbReference>